<dbReference type="RefSeq" id="WP_231288590.1">
    <property type="nucleotide sequence ID" value="NZ_LAOC01000001.1"/>
</dbReference>
<evidence type="ECO:0000313" key="1">
    <source>
        <dbReference type="EMBL" id="KJV79532.1"/>
    </source>
</evidence>
<dbReference type="AlphaFoldDB" id="A0A0F3PHW8"/>
<protein>
    <submittedName>
        <fullName evidence="1">Isoleucyl-tRNA synthetase domain protein</fullName>
        <ecNumber evidence="1">6.1.1.5</ecNumber>
    </submittedName>
</protein>
<keyword evidence="1" id="KW-0436">Ligase</keyword>
<gene>
    <name evidence="1" type="ORF">RMAECT_0041</name>
</gene>
<accession>A0A0F3PHW8</accession>
<sequence>MKTQFKKECSNKEHDRTLVNNQVIPISYFGENSKTLKILFSELAKAYKNNLELQEKINDDKYYSYKTEKKYVGLKEIAYTEEQQYLDKELIEETKQIEPKPIYTYPPRKKLKTYDDISLAKPIYISNY</sequence>
<evidence type="ECO:0000313" key="2">
    <source>
        <dbReference type="Proteomes" id="UP000033591"/>
    </source>
</evidence>
<organism evidence="1 2">
    <name type="scientific">Rickettsia rhipicephali str. Ect</name>
    <dbReference type="NCBI Taxonomy" id="1359199"/>
    <lineage>
        <taxon>Bacteria</taxon>
        <taxon>Pseudomonadati</taxon>
        <taxon>Pseudomonadota</taxon>
        <taxon>Alphaproteobacteria</taxon>
        <taxon>Rickettsiales</taxon>
        <taxon>Rickettsiaceae</taxon>
        <taxon>Rickettsieae</taxon>
        <taxon>Rickettsia</taxon>
        <taxon>spotted fever group</taxon>
    </lineage>
</organism>
<name>A0A0F3PHW8_RICRH</name>
<comment type="caution">
    <text evidence="1">The sequence shown here is derived from an EMBL/GenBank/DDBJ whole genome shotgun (WGS) entry which is preliminary data.</text>
</comment>
<dbReference type="EC" id="6.1.1.5" evidence="1"/>
<keyword evidence="1" id="KW-0030">Aminoacyl-tRNA synthetase</keyword>
<reference evidence="1 2" key="1">
    <citation type="submission" date="2015-01" db="EMBL/GenBank/DDBJ databases">
        <title>Genome Sequencing of Rickettsiales.</title>
        <authorList>
            <person name="Daugherty S.C."/>
            <person name="Su Q."/>
            <person name="Abolude K."/>
            <person name="Beier-Sexton M."/>
            <person name="Carlyon J.A."/>
            <person name="Carter R."/>
            <person name="Day N.P."/>
            <person name="Dumler S.J."/>
            <person name="Dyachenko V."/>
            <person name="Godinez A."/>
            <person name="Kurtti T.J."/>
            <person name="Lichay M."/>
            <person name="Mullins K.E."/>
            <person name="Ott S."/>
            <person name="Pappas-Brown V."/>
            <person name="Paris D.H."/>
            <person name="Patel P."/>
            <person name="Richards A.L."/>
            <person name="Sadzewicz L."/>
            <person name="Sears K."/>
            <person name="Seidman D."/>
            <person name="Sengamalay N."/>
            <person name="Stenos J."/>
            <person name="Tallon L.J."/>
            <person name="Vincent G."/>
            <person name="Fraser C.M."/>
            <person name="Munderloh U."/>
            <person name="Dunning-Hotopp J.C."/>
        </authorList>
    </citation>
    <scope>NUCLEOTIDE SEQUENCE [LARGE SCALE GENOMIC DNA]</scope>
    <source>
        <strain evidence="1 2">Ect</strain>
    </source>
</reference>
<proteinExistence type="predicted"/>
<dbReference type="EMBL" id="LAOC01000001">
    <property type="protein sequence ID" value="KJV79532.1"/>
    <property type="molecule type" value="Genomic_DNA"/>
</dbReference>
<dbReference type="GO" id="GO:0004822">
    <property type="term" value="F:isoleucine-tRNA ligase activity"/>
    <property type="evidence" value="ECO:0007669"/>
    <property type="project" value="UniProtKB-EC"/>
</dbReference>
<dbReference type="PATRIC" id="fig|1359199.3.peg.37"/>
<dbReference type="Proteomes" id="UP000033591">
    <property type="component" value="Unassembled WGS sequence"/>
</dbReference>